<keyword evidence="4" id="KW-1185">Reference proteome</keyword>
<evidence type="ECO:0000259" key="2">
    <source>
        <dbReference type="Pfam" id="PF03795"/>
    </source>
</evidence>
<protein>
    <recommendedName>
        <fullName evidence="2">YCII-related domain-containing protein</fullName>
    </recommendedName>
</protein>
<dbReference type="SUPFAM" id="SSF54909">
    <property type="entry name" value="Dimeric alpha+beta barrel"/>
    <property type="match status" value="1"/>
</dbReference>
<dbReference type="AlphaFoldDB" id="A0A369UNY6"/>
<dbReference type="Pfam" id="PF03795">
    <property type="entry name" value="YCII"/>
    <property type="match status" value="1"/>
</dbReference>
<dbReference type="InterPro" id="IPR005545">
    <property type="entry name" value="YCII"/>
</dbReference>
<dbReference type="Proteomes" id="UP000253782">
    <property type="component" value="Unassembled WGS sequence"/>
</dbReference>
<accession>A0A369UNY6</accession>
<sequence>MTTDAKVATQRYLISFDDGSMDHIPEEDMPLVGEAAHKVLREAKAAGVWIFGCGVERQQSTIVATDGTITAGPVQEAKVVIGGFSIIEVSSREEAHILAARIAAACRCTQEVREIMFDPES</sequence>
<dbReference type="RefSeq" id="WP_114847186.1">
    <property type="nucleotide sequence ID" value="NZ_JBHSPE010000025.1"/>
</dbReference>
<dbReference type="EMBL" id="QQAH01000022">
    <property type="protein sequence ID" value="RDD80039.1"/>
    <property type="molecule type" value="Genomic_DNA"/>
</dbReference>
<proteinExistence type="inferred from homology"/>
<comment type="caution">
    <text evidence="3">The sequence shown here is derived from an EMBL/GenBank/DDBJ whole genome shotgun (WGS) entry which is preliminary data.</text>
</comment>
<name>A0A369UNY6_9GAMM</name>
<evidence type="ECO:0000256" key="1">
    <source>
        <dbReference type="ARBA" id="ARBA00007689"/>
    </source>
</evidence>
<feature type="domain" description="YCII-related" evidence="2">
    <location>
        <begin position="34"/>
        <end position="115"/>
    </location>
</feature>
<dbReference type="InterPro" id="IPR011008">
    <property type="entry name" value="Dimeric_a/b-barrel"/>
</dbReference>
<evidence type="ECO:0000313" key="3">
    <source>
        <dbReference type="EMBL" id="RDD80039.1"/>
    </source>
</evidence>
<reference evidence="3 4" key="1">
    <citation type="submission" date="2018-07" db="EMBL/GenBank/DDBJ databases">
        <title>Dyella tabacisoli L4-6T, whole genome shotgun sequence.</title>
        <authorList>
            <person name="Zhou X.-K."/>
            <person name="Li W.-J."/>
            <person name="Duan Y.-Q."/>
        </authorList>
    </citation>
    <scope>NUCLEOTIDE SEQUENCE [LARGE SCALE GENOMIC DNA]</scope>
    <source>
        <strain evidence="3 4">L4-6</strain>
    </source>
</reference>
<evidence type="ECO:0000313" key="4">
    <source>
        <dbReference type="Proteomes" id="UP000253782"/>
    </source>
</evidence>
<dbReference type="Gene3D" id="3.30.70.1060">
    <property type="entry name" value="Dimeric alpha+beta barrel"/>
    <property type="match status" value="1"/>
</dbReference>
<organism evidence="3 4">
    <name type="scientific">Dyella tabacisoli</name>
    <dbReference type="NCBI Taxonomy" id="2282381"/>
    <lineage>
        <taxon>Bacteria</taxon>
        <taxon>Pseudomonadati</taxon>
        <taxon>Pseudomonadota</taxon>
        <taxon>Gammaproteobacteria</taxon>
        <taxon>Lysobacterales</taxon>
        <taxon>Rhodanobacteraceae</taxon>
        <taxon>Dyella</taxon>
    </lineage>
</organism>
<dbReference type="OrthoDB" id="9807535at2"/>
<gene>
    <name evidence="3" type="ORF">DVJ77_19395</name>
</gene>
<comment type="similarity">
    <text evidence="1">Belongs to the YciI family.</text>
</comment>